<evidence type="ECO:0000313" key="3">
    <source>
        <dbReference type="Proteomes" id="UP001458880"/>
    </source>
</evidence>
<evidence type="ECO:0000313" key="2">
    <source>
        <dbReference type="EMBL" id="KAK9694261.1"/>
    </source>
</evidence>
<keyword evidence="3" id="KW-1185">Reference proteome</keyword>
<gene>
    <name evidence="2" type="ORF">QE152_g33650</name>
</gene>
<organism evidence="2 3">
    <name type="scientific">Popillia japonica</name>
    <name type="common">Japanese beetle</name>
    <dbReference type="NCBI Taxonomy" id="7064"/>
    <lineage>
        <taxon>Eukaryota</taxon>
        <taxon>Metazoa</taxon>
        <taxon>Ecdysozoa</taxon>
        <taxon>Arthropoda</taxon>
        <taxon>Hexapoda</taxon>
        <taxon>Insecta</taxon>
        <taxon>Pterygota</taxon>
        <taxon>Neoptera</taxon>
        <taxon>Endopterygota</taxon>
        <taxon>Coleoptera</taxon>
        <taxon>Polyphaga</taxon>
        <taxon>Scarabaeiformia</taxon>
        <taxon>Scarabaeidae</taxon>
        <taxon>Rutelinae</taxon>
        <taxon>Popillia</taxon>
    </lineage>
</organism>
<dbReference type="AlphaFoldDB" id="A0AAW1IWH9"/>
<accession>A0AAW1IWH9</accession>
<protein>
    <submittedName>
        <fullName evidence="2">Uncharacterized protein</fullName>
    </submittedName>
</protein>
<name>A0AAW1IWH9_POPJA</name>
<feature type="compositionally biased region" description="Polar residues" evidence="1">
    <location>
        <begin position="70"/>
        <end position="90"/>
    </location>
</feature>
<proteinExistence type="predicted"/>
<evidence type="ECO:0000256" key="1">
    <source>
        <dbReference type="SAM" id="MobiDB-lite"/>
    </source>
</evidence>
<reference evidence="2 3" key="1">
    <citation type="journal article" date="2024" name="BMC Genomics">
        <title>De novo assembly and annotation of Popillia japonica's genome with initial clues to its potential as an invasive pest.</title>
        <authorList>
            <person name="Cucini C."/>
            <person name="Boschi S."/>
            <person name="Funari R."/>
            <person name="Cardaioli E."/>
            <person name="Iannotti N."/>
            <person name="Marturano G."/>
            <person name="Paoli F."/>
            <person name="Bruttini M."/>
            <person name="Carapelli A."/>
            <person name="Frati F."/>
            <person name="Nardi F."/>
        </authorList>
    </citation>
    <scope>NUCLEOTIDE SEQUENCE [LARGE SCALE GENOMIC DNA]</scope>
    <source>
        <strain evidence="2">DMR45628</strain>
    </source>
</reference>
<comment type="caution">
    <text evidence="2">The sequence shown here is derived from an EMBL/GenBank/DDBJ whole genome shotgun (WGS) entry which is preliminary data.</text>
</comment>
<feature type="region of interest" description="Disordered" evidence="1">
    <location>
        <begin position="63"/>
        <end position="96"/>
    </location>
</feature>
<dbReference type="Proteomes" id="UP001458880">
    <property type="component" value="Unassembled WGS sequence"/>
</dbReference>
<sequence>MGVQLIVYASDLVVVVTVKTAKLQESTTETCQFSVMDEGKTLRRNVRAVDRKCLIECWQNSKRDGEGRRQNLNGQEGWQKTQESELTGNMGSLFIC</sequence>
<dbReference type="EMBL" id="JASPKY010000517">
    <property type="protein sequence ID" value="KAK9694261.1"/>
    <property type="molecule type" value="Genomic_DNA"/>
</dbReference>